<gene>
    <name evidence="3" type="ORF">Cvel_21672</name>
</gene>
<feature type="compositionally biased region" description="Basic and acidic residues" evidence="1">
    <location>
        <begin position="723"/>
        <end position="737"/>
    </location>
</feature>
<reference evidence="3" key="1">
    <citation type="submission" date="2014-11" db="EMBL/GenBank/DDBJ databases">
        <authorList>
            <person name="Otto D Thomas"/>
            <person name="Naeem Raeece"/>
        </authorList>
    </citation>
    <scope>NUCLEOTIDE SEQUENCE</scope>
</reference>
<accession>A0A0G4GFL2</accession>
<evidence type="ECO:0000256" key="2">
    <source>
        <dbReference type="SAM" id="SignalP"/>
    </source>
</evidence>
<evidence type="ECO:0000256" key="1">
    <source>
        <dbReference type="SAM" id="MobiDB-lite"/>
    </source>
</evidence>
<feature type="region of interest" description="Disordered" evidence="1">
    <location>
        <begin position="787"/>
        <end position="860"/>
    </location>
</feature>
<dbReference type="AlphaFoldDB" id="A0A0G4GFL2"/>
<evidence type="ECO:0008006" key="4">
    <source>
        <dbReference type="Google" id="ProtNLM"/>
    </source>
</evidence>
<proteinExistence type="predicted"/>
<feature type="region of interest" description="Disordered" evidence="1">
    <location>
        <begin position="62"/>
        <end position="86"/>
    </location>
</feature>
<evidence type="ECO:0000313" key="3">
    <source>
        <dbReference type="EMBL" id="CEM28302.1"/>
    </source>
</evidence>
<keyword evidence="2" id="KW-0732">Signal</keyword>
<feature type="compositionally biased region" description="Gly residues" evidence="1">
    <location>
        <begin position="74"/>
        <end position="83"/>
    </location>
</feature>
<dbReference type="VEuPathDB" id="CryptoDB:Cvel_21672"/>
<protein>
    <recommendedName>
        <fullName evidence="4">Phytase-like domain-containing protein</fullName>
    </recommendedName>
</protein>
<feature type="signal peptide" evidence="2">
    <location>
        <begin position="1"/>
        <end position="19"/>
    </location>
</feature>
<sequence length="860" mass="91308">MSRKAALFSGALLATGVAGRFGGLPDFGKQFDDLKFDGLVEKLGDAEYAPKLSFPFYSKEGGAKKDSGADNGSSSGGGDGGSSDGPAGASVVSFTKLIGLGDTLPFTNTDNSVDTINVVDSMREVIAINSVGGWAVTTIDSSPLQNLFVGNPARDPSASILILNDATRLPQFDRQSQASLNQASFDITDDGRVAWVSGGSSNPGGLVFGTQDSSILLLEEDSDLLVGTALAIQDFRDLHVDPAGEFIYVIIRSHGEEKYVQVDTTTGAQVEMLSLTDDFLIDAALNLVIVDGDLGAKYGSNFNNFLAQVEVQDASLTGDELDAIIVGTPLGSKSILELAGGKLVEGESVPEALGFVSPVDGSPFTGTWAGFDGGQQERQGINDNGQTIITGEVTTDGNDEFNFILLDDTVVYQEQVTCFETELFDCAFWENASFDTISTLDDYFIGAVLLNNNGDWAARISIAFTDDQADPTLADPTLTPALQALIDNGAREFDVVIVNGVFVFGTGQNVDGIGGLGAIQRGFAMTDRYDECFVDLYTIIEVCETDVFGCENDDRQALSVTIDVCTGDSAGDGGDAEGEKKKTKPVDFKLDLGDLKDVFDFSKLADLQNNLTCLLPLAQRNWADKLVKVHEKQIVAYETDPRVRYPAFDRFATGDMLYDWDILDVNHERLQHAPDPERRKAATTFPVGVEQFQKGKGKGSGGAADSAGGGAAPAGPGGRTNLKPKEAAADANAEKAGGKLPPPEKVITPGEEGYRPLYIHLQHKGLVVGPGAAQRVAELTNSGCLAAQKQDGSNTNSNSKRVRGSPSHPVVISPQPNRSPGAPTPGKPKSQRKSSQQLPPPIDSIHIEESDHEEEEKEVP</sequence>
<feature type="compositionally biased region" description="Gly residues" evidence="1">
    <location>
        <begin position="698"/>
        <end position="718"/>
    </location>
</feature>
<name>A0A0G4GFL2_9ALVE</name>
<dbReference type="PhylomeDB" id="A0A0G4GFL2"/>
<feature type="compositionally biased region" description="Polar residues" evidence="1">
    <location>
        <begin position="790"/>
        <end position="799"/>
    </location>
</feature>
<dbReference type="EMBL" id="CDMZ01001163">
    <property type="protein sequence ID" value="CEM28302.1"/>
    <property type="molecule type" value="Genomic_DNA"/>
</dbReference>
<organism evidence="3">
    <name type="scientific">Chromera velia CCMP2878</name>
    <dbReference type="NCBI Taxonomy" id="1169474"/>
    <lineage>
        <taxon>Eukaryota</taxon>
        <taxon>Sar</taxon>
        <taxon>Alveolata</taxon>
        <taxon>Colpodellida</taxon>
        <taxon>Chromeraceae</taxon>
        <taxon>Chromera</taxon>
    </lineage>
</organism>
<feature type="region of interest" description="Disordered" evidence="1">
    <location>
        <begin position="690"/>
        <end position="749"/>
    </location>
</feature>
<feature type="chain" id="PRO_5005190586" description="Phytase-like domain-containing protein" evidence="2">
    <location>
        <begin position="20"/>
        <end position="860"/>
    </location>
</feature>
<feature type="compositionally biased region" description="Acidic residues" evidence="1">
    <location>
        <begin position="850"/>
        <end position="860"/>
    </location>
</feature>